<protein>
    <recommendedName>
        <fullName evidence="3">YcxB-like protein domain-containing protein</fullName>
    </recommendedName>
</protein>
<dbReference type="AlphaFoldDB" id="A0A251X7F1"/>
<name>A0A251X7F1_9GAMM</name>
<dbReference type="EMBL" id="MSLT01000013">
    <property type="protein sequence ID" value="OUD13552.1"/>
    <property type="molecule type" value="Genomic_DNA"/>
</dbReference>
<reference evidence="1 2" key="1">
    <citation type="submission" date="2016-12" db="EMBL/GenBank/DDBJ databases">
        <title>Thioflexothrix psekupsii D3 genome sequencing and assembly.</title>
        <authorList>
            <person name="Fomenkov A."/>
            <person name="Vincze T."/>
            <person name="Grabovich M."/>
            <person name="Anton B.P."/>
            <person name="Dubinina G."/>
            <person name="Orlova M."/>
            <person name="Belousova E."/>
            <person name="Roberts R.J."/>
        </authorList>
    </citation>
    <scope>NUCLEOTIDE SEQUENCE [LARGE SCALE GENOMIC DNA]</scope>
    <source>
        <strain evidence="1">D3</strain>
    </source>
</reference>
<proteinExistence type="predicted"/>
<evidence type="ECO:0008006" key="3">
    <source>
        <dbReference type="Google" id="ProtNLM"/>
    </source>
</evidence>
<comment type="caution">
    <text evidence="1">The sequence shown here is derived from an EMBL/GenBank/DDBJ whole genome shotgun (WGS) entry which is preliminary data.</text>
</comment>
<keyword evidence="2" id="KW-1185">Reference proteome</keyword>
<dbReference type="Proteomes" id="UP000194798">
    <property type="component" value="Unassembled WGS sequence"/>
</dbReference>
<dbReference type="RefSeq" id="WP_086488470.1">
    <property type="nucleotide sequence ID" value="NZ_MSLT01000013.1"/>
</dbReference>
<sequence length="142" mass="16448">MLDEPIEIQLIPSKRLQAFSAVIHGGGCLCLWLSSLPWPLALLGSVAAFFSHYYQIQQQRRIDQHPLNHAVLDYDQFYLHHGDKAQATSRCIAHPWGIVLQVNTERQQQYTVIILPDALPKVEFRRLCVRLRYSFPNKIKEI</sequence>
<dbReference type="InterPro" id="IPR009883">
    <property type="entry name" value="YgfX"/>
</dbReference>
<gene>
    <name evidence="1" type="ORF">TPSD3_10200</name>
</gene>
<accession>A0A251X7F1</accession>
<evidence type="ECO:0000313" key="2">
    <source>
        <dbReference type="Proteomes" id="UP000194798"/>
    </source>
</evidence>
<evidence type="ECO:0000313" key="1">
    <source>
        <dbReference type="EMBL" id="OUD13552.1"/>
    </source>
</evidence>
<dbReference type="Pfam" id="PF07254">
    <property type="entry name" value="Cpta_toxin"/>
    <property type="match status" value="1"/>
</dbReference>
<organism evidence="1 2">
    <name type="scientific">Thioflexithrix psekupsensis</name>
    <dbReference type="NCBI Taxonomy" id="1570016"/>
    <lineage>
        <taxon>Bacteria</taxon>
        <taxon>Pseudomonadati</taxon>
        <taxon>Pseudomonadota</taxon>
        <taxon>Gammaproteobacteria</taxon>
        <taxon>Thiotrichales</taxon>
        <taxon>Thioflexithrix</taxon>
    </lineage>
</organism>